<sequence>MPERSETMAFRCPLLLFLRKIFKFRRKPKFIVKKS</sequence>
<proteinExistence type="predicted"/>
<accession>A0A101EQG4</accession>
<protein>
    <submittedName>
        <fullName evidence="1">Uncharacterized protein</fullName>
    </submittedName>
</protein>
<dbReference type="Proteomes" id="UP000058636">
    <property type="component" value="Unassembled WGS sequence"/>
</dbReference>
<dbReference type="AlphaFoldDB" id="A0A101EQG4"/>
<reference evidence="1 2" key="1">
    <citation type="journal article" date="2015" name="MBio">
        <title>Genome-Resolved Metagenomic Analysis Reveals Roles for Candidate Phyla and Other Microbial Community Members in Biogeochemical Transformations in Oil Reservoirs.</title>
        <authorList>
            <person name="Hu P."/>
            <person name="Tom L."/>
            <person name="Singh A."/>
            <person name="Thomas B.C."/>
            <person name="Baker B.J."/>
            <person name="Piceno Y.M."/>
            <person name="Andersen G.L."/>
            <person name="Banfield J.F."/>
        </authorList>
    </citation>
    <scope>NUCLEOTIDE SEQUENCE [LARGE SCALE GENOMIC DNA]</scope>
    <source>
        <strain evidence="1">46_26</strain>
    </source>
</reference>
<evidence type="ECO:0000313" key="1">
    <source>
        <dbReference type="EMBL" id="KUK23011.1"/>
    </source>
</evidence>
<gene>
    <name evidence="1" type="ORF">XD57_0893</name>
</gene>
<evidence type="ECO:0000313" key="2">
    <source>
        <dbReference type="Proteomes" id="UP000058636"/>
    </source>
</evidence>
<comment type="caution">
    <text evidence="1">The sequence shown here is derived from an EMBL/GenBank/DDBJ whole genome shotgun (WGS) entry which is preliminary data.</text>
</comment>
<name>A0A101EQG4_9THEM</name>
<organism evidence="1 2">
    <name type="scientific">Thermotoga petrophila</name>
    <dbReference type="NCBI Taxonomy" id="93929"/>
    <lineage>
        <taxon>Bacteria</taxon>
        <taxon>Thermotogati</taxon>
        <taxon>Thermotogota</taxon>
        <taxon>Thermotogae</taxon>
        <taxon>Thermotogales</taxon>
        <taxon>Thermotogaceae</taxon>
        <taxon>Thermotoga</taxon>
    </lineage>
</organism>
<dbReference type="EMBL" id="LGFG01000064">
    <property type="protein sequence ID" value="KUK23011.1"/>
    <property type="molecule type" value="Genomic_DNA"/>
</dbReference>